<accession>A0A0E0R5K4</accession>
<proteinExistence type="predicted"/>
<dbReference type="EnsemblPlants" id="ORUFI11G06390.5">
    <property type="protein sequence ID" value="ORUFI11G06390.5"/>
    <property type="gene ID" value="ORUFI11G06390"/>
</dbReference>
<name>A0A0E0R5K4_ORYRU</name>
<evidence type="ECO:0000313" key="3">
    <source>
        <dbReference type="Proteomes" id="UP000008022"/>
    </source>
</evidence>
<dbReference type="InterPro" id="IPR003871">
    <property type="entry name" value="RFA1B/D_OB_1st"/>
</dbReference>
<dbReference type="InterPro" id="IPR012340">
    <property type="entry name" value="NA-bd_OB-fold"/>
</dbReference>
<dbReference type="PANTHER" id="PTHR48299:SF2">
    <property type="entry name" value="ATP-DEPENDENT DNA HELICASE"/>
    <property type="match status" value="1"/>
</dbReference>
<keyword evidence="3" id="KW-1185">Reference proteome</keyword>
<dbReference type="EnsemblPlants" id="ORUFI11G06390.1">
    <property type="protein sequence ID" value="ORUFI11G06390.1"/>
    <property type="gene ID" value="ORUFI11G06390"/>
</dbReference>
<dbReference type="Gramene" id="ORUFI11G06390.1">
    <property type="protein sequence ID" value="ORUFI11G06390.1"/>
    <property type="gene ID" value="ORUFI11G06390"/>
</dbReference>
<organism evidence="2 3">
    <name type="scientific">Oryza rufipogon</name>
    <name type="common">Brownbeard rice</name>
    <name type="synonym">Asian wild rice</name>
    <dbReference type="NCBI Taxonomy" id="4529"/>
    <lineage>
        <taxon>Eukaryota</taxon>
        <taxon>Viridiplantae</taxon>
        <taxon>Streptophyta</taxon>
        <taxon>Embryophyta</taxon>
        <taxon>Tracheophyta</taxon>
        <taxon>Spermatophyta</taxon>
        <taxon>Magnoliopsida</taxon>
        <taxon>Liliopsida</taxon>
        <taxon>Poales</taxon>
        <taxon>Poaceae</taxon>
        <taxon>BOP clade</taxon>
        <taxon>Oryzoideae</taxon>
        <taxon>Oryzeae</taxon>
        <taxon>Oryzinae</taxon>
        <taxon>Oryza</taxon>
    </lineage>
</organism>
<dbReference type="AlphaFoldDB" id="A0A0E0R5K4"/>
<dbReference type="eggNOG" id="ENOG502RRRM">
    <property type="taxonomic scope" value="Eukaryota"/>
</dbReference>
<dbReference type="SUPFAM" id="SSF50249">
    <property type="entry name" value="Nucleic acid-binding proteins"/>
    <property type="match status" value="1"/>
</dbReference>
<dbReference type="Gene3D" id="2.40.50.140">
    <property type="entry name" value="Nucleic acid-binding proteins"/>
    <property type="match status" value="1"/>
</dbReference>
<evidence type="ECO:0000313" key="2">
    <source>
        <dbReference type="EnsemblPlants" id="ORUFI11G06390.5"/>
    </source>
</evidence>
<dbReference type="EnsemblPlants" id="ORUFI11G06390.4">
    <property type="protein sequence ID" value="ORUFI11G06390.4"/>
    <property type="gene ID" value="ORUFI11G06390"/>
</dbReference>
<evidence type="ECO:0000259" key="1">
    <source>
        <dbReference type="Pfam" id="PF02721"/>
    </source>
</evidence>
<dbReference type="Gramene" id="ORUFI11G06390.4">
    <property type="protein sequence ID" value="ORUFI11G06390.4"/>
    <property type="gene ID" value="ORUFI11G06390"/>
</dbReference>
<dbReference type="Proteomes" id="UP000008022">
    <property type="component" value="Unassembled WGS sequence"/>
</dbReference>
<feature type="domain" description="Replication protein A 70 kDa DNA-binding subunit B/D first OB fold" evidence="1">
    <location>
        <begin position="142"/>
        <end position="227"/>
    </location>
</feature>
<dbReference type="STRING" id="4529.A0A0E0R5K4"/>
<reference evidence="2" key="2">
    <citation type="submission" date="2015-06" db="UniProtKB">
        <authorList>
            <consortium name="EnsemblPlants"/>
        </authorList>
    </citation>
    <scope>IDENTIFICATION</scope>
</reference>
<reference evidence="3" key="1">
    <citation type="submission" date="2013-06" db="EMBL/GenBank/DDBJ databases">
        <authorList>
            <person name="Zhao Q."/>
        </authorList>
    </citation>
    <scope>NUCLEOTIDE SEQUENCE</scope>
    <source>
        <strain evidence="3">cv. W1943</strain>
    </source>
</reference>
<sequence>MVYLARDCICVTRPHFLSSLKCISIYTRMGASAVCTTLISSASTDGVNKRGDVGPVLDLGYGPKFGRNSAEITPKENSTVALHQDRHALCDQTRKRTHAQPVRARPALPARPAVSPRTVVHRFKQFDNVQFEDCVVNRAFSVIVMVDAKFHSEAHGETQRFILMDATGSKMEAVVSGELATRFQNILIVGQKYTIHGVYFQPNYWKLNFRAIKRQYECFFTRNTIVESYNQPLHFPIYPKQLTEFSELSAYYNKMFVGPIQRVSNRLYREVTLMDMRCQLVVIGVYANHLTTHVLQWASAFANNHVVVGTMLQLDRTYYFRRFVVNGEVNLSFVDRYHVTRWVHIAEVLDSKSSFKKNIKHA</sequence>
<protein>
    <recommendedName>
        <fullName evidence="1">Replication protein A 70 kDa DNA-binding subunit B/D first OB fold domain-containing protein</fullName>
    </recommendedName>
</protein>
<dbReference type="Gramene" id="ORUFI11G06390.5">
    <property type="protein sequence ID" value="ORUFI11G06390.5"/>
    <property type="gene ID" value="ORUFI11G06390"/>
</dbReference>
<dbReference type="PANTHER" id="PTHR48299">
    <property type="entry name" value="ACT DOMAIN-CONTAINING PROTEIN ACR9"/>
    <property type="match status" value="1"/>
</dbReference>
<dbReference type="Pfam" id="PF02721">
    <property type="entry name" value="DUF223"/>
    <property type="match status" value="1"/>
</dbReference>